<proteinExistence type="predicted"/>
<dbReference type="SMART" id="SM00259">
    <property type="entry name" value="ZnF_A20"/>
    <property type="match status" value="1"/>
</dbReference>
<evidence type="ECO:0000259" key="6">
    <source>
        <dbReference type="PROSITE" id="PS51205"/>
    </source>
</evidence>
<feature type="compositionally biased region" description="Basic and acidic residues" evidence="4">
    <location>
        <begin position="714"/>
        <end position="724"/>
    </location>
</feature>
<dbReference type="SUPFAM" id="SSF109993">
    <property type="entry name" value="VPS9 domain"/>
    <property type="match status" value="1"/>
</dbReference>
<dbReference type="Proteomes" id="UP001151699">
    <property type="component" value="Unassembled WGS sequence"/>
</dbReference>
<feature type="region of interest" description="Disordered" evidence="4">
    <location>
        <begin position="704"/>
        <end position="724"/>
    </location>
</feature>
<dbReference type="InterPro" id="IPR041545">
    <property type="entry name" value="DUF5601"/>
</dbReference>
<dbReference type="PANTHER" id="PTHR23101:SF122">
    <property type="entry name" value="RABAPTIN-5-ASSOCIATED EXCHANGE FACTOR FOR RAB5"/>
    <property type="match status" value="1"/>
</dbReference>
<protein>
    <submittedName>
        <fullName evidence="7">Rab5 GDP/GTP exchange factor</fullName>
    </submittedName>
</protein>
<dbReference type="GO" id="GO:0008270">
    <property type="term" value="F:zinc ion binding"/>
    <property type="evidence" value="ECO:0007669"/>
    <property type="project" value="UniProtKB-KW"/>
</dbReference>
<evidence type="ECO:0000313" key="8">
    <source>
        <dbReference type="Proteomes" id="UP001151699"/>
    </source>
</evidence>
<evidence type="ECO:0000256" key="3">
    <source>
        <dbReference type="ARBA" id="ARBA00022833"/>
    </source>
</evidence>
<keyword evidence="8" id="KW-1185">Reference proteome</keyword>
<feature type="compositionally biased region" description="Polar residues" evidence="4">
    <location>
        <begin position="704"/>
        <end position="713"/>
    </location>
</feature>
<evidence type="ECO:0000313" key="7">
    <source>
        <dbReference type="EMBL" id="KAJ6632660.1"/>
    </source>
</evidence>
<dbReference type="Pfam" id="PF01754">
    <property type="entry name" value="zf-A20"/>
    <property type="match status" value="1"/>
</dbReference>
<dbReference type="GO" id="GO:0030139">
    <property type="term" value="C:endocytic vesicle"/>
    <property type="evidence" value="ECO:0007669"/>
    <property type="project" value="TreeGrafter"/>
</dbReference>
<dbReference type="GO" id="GO:0031267">
    <property type="term" value="F:small GTPase binding"/>
    <property type="evidence" value="ECO:0007669"/>
    <property type="project" value="TreeGrafter"/>
</dbReference>
<dbReference type="PROSITE" id="PS51205">
    <property type="entry name" value="VPS9"/>
    <property type="match status" value="1"/>
</dbReference>
<dbReference type="GO" id="GO:0016192">
    <property type="term" value="P:vesicle-mediated transport"/>
    <property type="evidence" value="ECO:0007669"/>
    <property type="project" value="InterPro"/>
</dbReference>
<dbReference type="PANTHER" id="PTHR23101">
    <property type="entry name" value="RAB GDP/GTP EXCHANGE FACTOR"/>
    <property type="match status" value="1"/>
</dbReference>
<reference evidence="7" key="1">
    <citation type="submission" date="2022-07" db="EMBL/GenBank/DDBJ databases">
        <authorList>
            <person name="Trinca V."/>
            <person name="Uliana J.V.C."/>
            <person name="Torres T.T."/>
            <person name="Ward R.J."/>
            <person name="Monesi N."/>
        </authorList>
    </citation>
    <scope>NUCLEOTIDE SEQUENCE</scope>
    <source>
        <strain evidence="7">HSMRA1968</strain>
        <tissue evidence="7">Whole embryos</tissue>
    </source>
</reference>
<feature type="domain" description="VPS9" evidence="6">
    <location>
        <begin position="246"/>
        <end position="389"/>
    </location>
</feature>
<keyword evidence="2" id="KW-0863">Zinc-finger</keyword>
<dbReference type="AlphaFoldDB" id="A0A9Q0MJG3"/>
<comment type="caution">
    <text evidence="7">The sequence shown here is derived from an EMBL/GenBank/DDBJ whole genome shotgun (WGS) entry which is preliminary data.</text>
</comment>
<sequence length="724" mass="81316">MFSSKTPSLRIDRDLKCKNGCGFYGNTQWDGLCSKCYREINLKERQAKAKSSVLPHKEAVKAVLQGNTSQYNQQHRQLLQKQNTQQYDSLRAEASSKKDDTTSPRKDTLTKKRNLFEVFKKPSNAREVEKFRSAEKSSKVLDKSELEYIEALKQLKIPDKAKKELRYFIQMLDNIIKKKYHTYNITEISECVQSSYIKLANFMDSNESNLTSVSTEMKEHVIDFFEKVIMTKNHKILFSPPFTTDEDRDSEVKRRIQQLSWLNAKHLICSIDEVNSEVRDLVYNSITELVAMDSFPTPQEKLDCIVRCCRSIFTLLKQTAGGPASADEFLPALIFVVLKANPIRLHSNINYITRFSNATRLMSGEGGYYFTNLCCAISFIEHLTHESLSMPQDEFDLMMSGEKMYSSAWESALMACESLHLISENLKTIKSLDYRNDQVVTSVNCLNKDFGRLKEELSRKVNDVLDRTPLVLKPIKTPNSLQGGAVGYRNSLTSKVENNTRNLISLASDDQSDNTYLTSNSAIPSFVSTSHFLSSSNQCTTVSPINTKPGLLNLIDNLIVDESTDLVTINDNNAADILSTPPNLNFDSFLDELLTPDEFSSMNLMSGGLTNINYDFDISDASAENSVADDIVKITNIGLALDEFDPLLQDSDKCSPIESDTTNLMDGGDSPNDTLLPSPLKPTIPPYKGFSAFEIPSIACQTGDFGSTNSETSNKFDKHSVNKQ</sequence>
<dbReference type="Gene3D" id="1.20.5.4770">
    <property type="match status" value="1"/>
</dbReference>
<feature type="domain" description="A20-type" evidence="5">
    <location>
        <begin position="11"/>
        <end position="45"/>
    </location>
</feature>
<organism evidence="7 8">
    <name type="scientific">Pseudolycoriella hygida</name>
    <dbReference type="NCBI Taxonomy" id="35572"/>
    <lineage>
        <taxon>Eukaryota</taxon>
        <taxon>Metazoa</taxon>
        <taxon>Ecdysozoa</taxon>
        <taxon>Arthropoda</taxon>
        <taxon>Hexapoda</taxon>
        <taxon>Insecta</taxon>
        <taxon>Pterygota</taxon>
        <taxon>Neoptera</taxon>
        <taxon>Endopterygota</taxon>
        <taxon>Diptera</taxon>
        <taxon>Nematocera</taxon>
        <taxon>Sciaroidea</taxon>
        <taxon>Sciaridae</taxon>
        <taxon>Pseudolycoriella</taxon>
    </lineage>
</organism>
<feature type="region of interest" description="Disordered" evidence="4">
    <location>
        <begin position="88"/>
        <end position="107"/>
    </location>
</feature>
<dbReference type="InterPro" id="IPR002653">
    <property type="entry name" value="Znf_A20"/>
</dbReference>
<dbReference type="Gene3D" id="1.20.1050.80">
    <property type="entry name" value="VPS9 domain"/>
    <property type="match status" value="1"/>
</dbReference>
<dbReference type="GO" id="GO:0005829">
    <property type="term" value="C:cytosol"/>
    <property type="evidence" value="ECO:0007669"/>
    <property type="project" value="TreeGrafter"/>
</dbReference>
<dbReference type="InterPro" id="IPR045046">
    <property type="entry name" value="Vps9-like"/>
</dbReference>
<dbReference type="InterPro" id="IPR003123">
    <property type="entry name" value="VPS9"/>
</dbReference>
<dbReference type="InterPro" id="IPR037191">
    <property type="entry name" value="VPS9_dom_sf"/>
</dbReference>
<evidence type="ECO:0000256" key="2">
    <source>
        <dbReference type="ARBA" id="ARBA00022771"/>
    </source>
</evidence>
<dbReference type="GO" id="GO:0005085">
    <property type="term" value="F:guanyl-nucleotide exchange factor activity"/>
    <property type="evidence" value="ECO:0007669"/>
    <property type="project" value="InterPro"/>
</dbReference>
<dbReference type="Pfam" id="PF02204">
    <property type="entry name" value="VPS9"/>
    <property type="match status" value="1"/>
</dbReference>
<name>A0A9Q0MJG3_9DIPT</name>
<dbReference type="PROSITE" id="PS51036">
    <property type="entry name" value="ZF_A20"/>
    <property type="match status" value="1"/>
</dbReference>
<gene>
    <name evidence="7" type="primary">RABGEF1</name>
    <name evidence="7" type="ORF">Bhyg_15792</name>
</gene>
<dbReference type="EMBL" id="WJQU01002610">
    <property type="protein sequence ID" value="KAJ6632660.1"/>
    <property type="molecule type" value="Genomic_DNA"/>
</dbReference>
<dbReference type="GO" id="GO:0003677">
    <property type="term" value="F:DNA binding"/>
    <property type="evidence" value="ECO:0007669"/>
    <property type="project" value="InterPro"/>
</dbReference>
<accession>A0A9Q0MJG3</accession>
<feature type="compositionally biased region" description="Basic and acidic residues" evidence="4">
    <location>
        <begin position="90"/>
        <end position="107"/>
    </location>
</feature>
<dbReference type="OrthoDB" id="300289at2759"/>
<dbReference type="Gene3D" id="1.10.246.120">
    <property type="match status" value="1"/>
</dbReference>
<dbReference type="Pfam" id="PF18151">
    <property type="entry name" value="DUF5601"/>
    <property type="match status" value="1"/>
</dbReference>
<keyword evidence="3" id="KW-0862">Zinc</keyword>
<evidence type="ECO:0000256" key="4">
    <source>
        <dbReference type="SAM" id="MobiDB-lite"/>
    </source>
</evidence>
<dbReference type="SUPFAM" id="SSF57716">
    <property type="entry name" value="Glucocorticoid receptor-like (DNA-binding domain)"/>
    <property type="match status" value="1"/>
</dbReference>
<dbReference type="SMART" id="SM00167">
    <property type="entry name" value="VPS9"/>
    <property type="match status" value="1"/>
</dbReference>
<keyword evidence="1" id="KW-0479">Metal-binding</keyword>
<evidence type="ECO:0000259" key="5">
    <source>
        <dbReference type="PROSITE" id="PS51036"/>
    </source>
</evidence>
<evidence type="ECO:0000256" key="1">
    <source>
        <dbReference type="ARBA" id="ARBA00022723"/>
    </source>
</evidence>